<dbReference type="InterPro" id="IPR001487">
    <property type="entry name" value="Bromodomain"/>
</dbReference>
<evidence type="ECO:0000256" key="1">
    <source>
        <dbReference type="ARBA" id="ARBA00023117"/>
    </source>
</evidence>
<dbReference type="PANTHER" id="PTHR22881:SF15">
    <property type="entry name" value="OS03G0130800 PROTEIN"/>
    <property type="match status" value="1"/>
</dbReference>
<gene>
    <name evidence="5" type="ORF">LUZ62_081036</name>
</gene>
<feature type="region of interest" description="Disordered" evidence="3">
    <location>
        <begin position="342"/>
        <end position="365"/>
    </location>
</feature>
<feature type="compositionally biased region" description="Low complexity" evidence="3">
    <location>
        <begin position="34"/>
        <end position="48"/>
    </location>
</feature>
<accession>A0AAV8BTW3</accession>
<feature type="region of interest" description="Disordered" evidence="3">
    <location>
        <begin position="442"/>
        <end position="472"/>
    </location>
</feature>
<comment type="caution">
    <text evidence="5">The sequence shown here is derived from an EMBL/GenBank/DDBJ whole genome shotgun (WGS) entry which is preliminary data.</text>
</comment>
<dbReference type="Gene3D" id="1.20.920.10">
    <property type="entry name" value="Bromodomain-like"/>
    <property type="match status" value="1"/>
</dbReference>
<keyword evidence="6" id="KW-1185">Reference proteome</keyword>
<dbReference type="AlphaFoldDB" id="A0AAV8BTW3"/>
<evidence type="ECO:0000259" key="4">
    <source>
        <dbReference type="PROSITE" id="PS50014"/>
    </source>
</evidence>
<dbReference type="SUPFAM" id="SSF47370">
    <property type="entry name" value="Bromodomain"/>
    <property type="match status" value="1"/>
</dbReference>
<reference evidence="5" key="1">
    <citation type="submission" date="2022-08" db="EMBL/GenBank/DDBJ databases">
        <authorList>
            <person name="Marques A."/>
        </authorList>
    </citation>
    <scope>NUCLEOTIDE SEQUENCE</scope>
    <source>
        <strain evidence="5">RhyPub2mFocal</strain>
        <tissue evidence="5">Leaves</tissue>
    </source>
</reference>
<feature type="region of interest" description="Disordered" evidence="3">
    <location>
        <begin position="254"/>
        <end position="308"/>
    </location>
</feature>
<feature type="compositionally biased region" description="Polar residues" evidence="3">
    <location>
        <begin position="460"/>
        <end position="471"/>
    </location>
</feature>
<sequence length="624" mass="68716">MGNNSKAAAVVERKRKRKKKGRPSLLEIQKRSLRLQQQDQLKLKQNPNSTPPPNSSSHRHLPPSSERRVTRRNPNPDPSSSGEVSGAGASSDEDDGGSSGKRREKKLKLVHRLPPNSGADHDIQDEEKKSVKGTDSQQEDALELESGSATPLPDKKTLECILDRLQKKDTYGVYSEPVDPEELPDYHDIIQHPMDFSTVRKKLSSGTYKSLEQFEKDVLLISSNAMEYNAPDTVYFRQARAIQELAKKSFENLRQGGDVTEQEPPKPAARRGRPPSKNKKPAVNTSSHDAAPDVTFDSAKPTNNSIIENNQQSLTYDIPKKILAPERPAIFSWIHEQRTDRNEELPSTGLKGLSAKYGNGKKPGVSEETWRKTYKLSLLSTTSNEIPILSTFDREKKILVPVGIQVEHAYARSVARFAAKLGPVGWAVAAKKIERVLPPGTKFGPGWVLDDEPTQEPKQHLSSPSHNTPTQVKAPLPAAIEKTTKEEDHLASHNTPPAVSRSGTYGTTSSSADNNTSTIIPILENNFSEDNEPKGTCHSRINGFNTSMQNLAKAMVPHGQALSMIHRSGNINSGVINQRQMLNLANQDMVAPDLNVGFQQLSSPSSSSGSRSKLRQQPDLALQL</sequence>
<feature type="compositionally biased region" description="Basic and acidic residues" evidence="3">
    <location>
        <begin position="119"/>
        <end position="132"/>
    </location>
</feature>
<feature type="compositionally biased region" description="Basic residues" evidence="3">
    <location>
        <begin position="13"/>
        <end position="22"/>
    </location>
</feature>
<name>A0AAV8BTW3_9POAL</name>
<proteinExistence type="predicted"/>
<dbReference type="PRINTS" id="PR00503">
    <property type="entry name" value="BROMODOMAIN"/>
</dbReference>
<organism evidence="5 6">
    <name type="scientific">Rhynchospora pubera</name>
    <dbReference type="NCBI Taxonomy" id="906938"/>
    <lineage>
        <taxon>Eukaryota</taxon>
        <taxon>Viridiplantae</taxon>
        <taxon>Streptophyta</taxon>
        <taxon>Embryophyta</taxon>
        <taxon>Tracheophyta</taxon>
        <taxon>Spermatophyta</taxon>
        <taxon>Magnoliopsida</taxon>
        <taxon>Liliopsida</taxon>
        <taxon>Poales</taxon>
        <taxon>Cyperaceae</taxon>
        <taxon>Cyperoideae</taxon>
        <taxon>Rhynchosporeae</taxon>
        <taxon>Rhynchospora</taxon>
    </lineage>
</organism>
<feature type="compositionally biased region" description="Low complexity" evidence="3">
    <location>
        <begin position="79"/>
        <end position="90"/>
    </location>
</feature>
<dbReference type="InterPro" id="IPR018359">
    <property type="entry name" value="Bromodomain_CS"/>
</dbReference>
<dbReference type="Proteomes" id="UP001140206">
    <property type="component" value="Chromosome 5"/>
</dbReference>
<dbReference type="PROSITE" id="PS50014">
    <property type="entry name" value="BROMODOMAIN_2"/>
    <property type="match status" value="1"/>
</dbReference>
<feature type="compositionally biased region" description="Low complexity" evidence="3">
    <location>
        <begin position="602"/>
        <end position="611"/>
    </location>
</feature>
<feature type="region of interest" description="Disordered" evidence="3">
    <location>
        <begin position="486"/>
        <end position="516"/>
    </location>
</feature>
<evidence type="ECO:0000313" key="5">
    <source>
        <dbReference type="EMBL" id="KAJ4746631.1"/>
    </source>
</evidence>
<evidence type="ECO:0000256" key="3">
    <source>
        <dbReference type="SAM" id="MobiDB-lite"/>
    </source>
</evidence>
<feature type="compositionally biased region" description="Low complexity" evidence="3">
    <location>
        <begin position="1"/>
        <end position="10"/>
    </location>
</feature>
<dbReference type="PANTHER" id="PTHR22881">
    <property type="entry name" value="BROMODOMAIN CONTAINING PROTEIN"/>
    <property type="match status" value="1"/>
</dbReference>
<dbReference type="PROSITE" id="PS00633">
    <property type="entry name" value="BROMODOMAIN_1"/>
    <property type="match status" value="1"/>
</dbReference>
<dbReference type="Pfam" id="PF00439">
    <property type="entry name" value="Bromodomain"/>
    <property type="match status" value="1"/>
</dbReference>
<dbReference type="EMBL" id="JAMFTS010000005">
    <property type="protein sequence ID" value="KAJ4746631.1"/>
    <property type="molecule type" value="Genomic_DNA"/>
</dbReference>
<dbReference type="InterPro" id="IPR051831">
    <property type="entry name" value="Bromodomain_contain_prot"/>
</dbReference>
<evidence type="ECO:0000313" key="6">
    <source>
        <dbReference type="Proteomes" id="UP001140206"/>
    </source>
</evidence>
<feature type="region of interest" description="Disordered" evidence="3">
    <location>
        <begin position="1"/>
        <end position="155"/>
    </location>
</feature>
<keyword evidence="1 2" id="KW-0103">Bromodomain</keyword>
<feature type="compositionally biased region" description="Basic residues" evidence="3">
    <location>
        <begin position="268"/>
        <end position="280"/>
    </location>
</feature>
<dbReference type="SMART" id="SM00297">
    <property type="entry name" value="BROMO"/>
    <property type="match status" value="1"/>
</dbReference>
<feature type="domain" description="Bromo" evidence="4">
    <location>
        <begin position="166"/>
        <end position="236"/>
    </location>
</feature>
<feature type="compositionally biased region" description="Basic residues" evidence="3">
    <location>
        <begin position="100"/>
        <end position="111"/>
    </location>
</feature>
<feature type="region of interest" description="Disordered" evidence="3">
    <location>
        <begin position="598"/>
        <end position="624"/>
    </location>
</feature>
<dbReference type="InterPro" id="IPR036427">
    <property type="entry name" value="Bromodomain-like_sf"/>
</dbReference>
<evidence type="ECO:0000256" key="2">
    <source>
        <dbReference type="PROSITE-ProRule" id="PRU00035"/>
    </source>
</evidence>
<protein>
    <submittedName>
        <fullName evidence="5">Bromodomain-containing protein</fullName>
    </submittedName>
</protein>
<feature type="compositionally biased region" description="Low complexity" evidence="3">
    <location>
        <begin position="500"/>
        <end position="516"/>
    </location>
</feature>